<reference evidence="3 4" key="1">
    <citation type="journal article" date="2018" name="Front. Microbiol.">
        <title>Description and Comparative Genomics of Macrococcus caseolyticus subsp. hominis subsp. nov., Macrococcus goetzii sp. nov., Macrococcus epidermidis sp. nov., and Macrococcus bohemicus sp. nov., Novel Macrococci From Human Clinical Material With Virulence Potential and Suspected Uptake of Foreign DNA by Natural Transformation.</title>
        <authorList>
            <person name="Maslanova I."/>
            <person name="Wertheimer Z."/>
            <person name="Sedlacek I."/>
            <person name="Svec P."/>
            <person name="Indrakova A."/>
            <person name="Kovarovic V."/>
            <person name="Schumann P."/>
            <person name="Sproer C."/>
            <person name="Kralova S."/>
            <person name="Sedo O."/>
            <person name="Kristofova L."/>
            <person name="Vrbovska V."/>
            <person name="Fuzik T."/>
            <person name="Petras P."/>
            <person name="Zdrahal Z."/>
            <person name="Ruzickova V."/>
            <person name="Doskar J."/>
            <person name="Pantucek R."/>
        </authorList>
    </citation>
    <scope>NUCLEOTIDE SEQUENCE [LARGE SCALE GENOMIC DNA]</scope>
    <source>
        <strain evidence="3 4">03/115</strain>
    </source>
</reference>
<organism evidence="3 4">
    <name type="scientific">Macrococcoides bohemicum</name>
    <dbReference type="NCBI Taxonomy" id="1903056"/>
    <lineage>
        <taxon>Bacteria</taxon>
        <taxon>Bacillati</taxon>
        <taxon>Bacillota</taxon>
        <taxon>Bacilli</taxon>
        <taxon>Bacillales</taxon>
        <taxon>Staphylococcaceae</taxon>
        <taxon>Macrococcoides</taxon>
    </lineage>
</organism>
<comment type="similarity">
    <text evidence="1">Belongs to the 4-hydroxybenzoyl-CoA thioesterase family.</text>
</comment>
<dbReference type="RefSeq" id="WP_111745038.1">
    <property type="nucleotide sequence ID" value="NZ_DALZDE010000006.1"/>
</dbReference>
<proteinExistence type="inferred from homology"/>
<dbReference type="InterPro" id="IPR029069">
    <property type="entry name" value="HotDog_dom_sf"/>
</dbReference>
<dbReference type="AlphaFoldDB" id="A0A328A8Q0"/>
<dbReference type="OrthoDB" id="9800856at2"/>
<dbReference type="InterPro" id="IPR050563">
    <property type="entry name" value="4-hydroxybenzoyl-CoA_TE"/>
</dbReference>
<accession>A0A328A8Q0</accession>
<dbReference type="Gene3D" id="3.10.129.10">
    <property type="entry name" value="Hotdog Thioesterase"/>
    <property type="match status" value="1"/>
</dbReference>
<dbReference type="GO" id="GO:0047617">
    <property type="term" value="F:fatty acyl-CoA hydrolase activity"/>
    <property type="evidence" value="ECO:0007669"/>
    <property type="project" value="TreeGrafter"/>
</dbReference>
<dbReference type="NCBIfam" id="TIGR00051">
    <property type="entry name" value="YbgC/FadM family acyl-CoA thioesterase"/>
    <property type="match status" value="1"/>
</dbReference>
<dbReference type="Pfam" id="PF13279">
    <property type="entry name" value="4HBT_2"/>
    <property type="match status" value="1"/>
</dbReference>
<dbReference type="CDD" id="cd00586">
    <property type="entry name" value="4HBT"/>
    <property type="match status" value="1"/>
</dbReference>
<comment type="caution">
    <text evidence="3">The sequence shown here is derived from an EMBL/GenBank/DDBJ whole genome shotgun (WGS) entry which is preliminary data.</text>
</comment>
<evidence type="ECO:0000256" key="2">
    <source>
        <dbReference type="ARBA" id="ARBA00022801"/>
    </source>
</evidence>
<evidence type="ECO:0000256" key="1">
    <source>
        <dbReference type="ARBA" id="ARBA00005953"/>
    </source>
</evidence>
<evidence type="ECO:0000313" key="3">
    <source>
        <dbReference type="EMBL" id="RAK50586.1"/>
    </source>
</evidence>
<dbReference type="PANTHER" id="PTHR31793">
    <property type="entry name" value="4-HYDROXYBENZOYL-COA THIOESTERASE FAMILY MEMBER"/>
    <property type="match status" value="1"/>
</dbReference>
<dbReference type="EMBL" id="PZJG01000001">
    <property type="protein sequence ID" value="RAK50586.1"/>
    <property type="molecule type" value="Genomic_DNA"/>
</dbReference>
<evidence type="ECO:0000313" key="4">
    <source>
        <dbReference type="Proteomes" id="UP000249579"/>
    </source>
</evidence>
<dbReference type="PIRSF" id="PIRSF003230">
    <property type="entry name" value="YbgC"/>
    <property type="match status" value="1"/>
</dbReference>
<dbReference type="PANTHER" id="PTHR31793:SF27">
    <property type="entry name" value="NOVEL THIOESTERASE SUPERFAMILY DOMAIN AND SAPOSIN A-TYPE DOMAIN CONTAINING PROTEIN (0610012H03RIK)"/>
    <property type="match status" value="1"/>
</dbReference>
<protein>
    <submittedName>
        <fullName evidence="3">Acyl-CoA thioesterase</fullName>
    </submittedName>
</protein>
<sequence length="143" mass="16982">MYYTEKEIEVRYAETDKMDVVYHANYLIWFEVARTDFIEKAGFSYADMEKDDLISPVLDVSVKYKRSITYPEKITIKTWIHSYSKLKTVYAYEVIKENGEIAATGQTTHVVLKKGSDRPIRLDRYYPEWHARYQEFVAIEEAQ</sequence>
<keyword evidence="2" id="KW-0378">Hydrolase</keyword>
<dbReference type="SUPFAM" id="SSF54637">
    <property type="entry name" value="Thioesterase/thiol ester dehydrase-isomerase"/>
    <property type="match status" value="1"/>
</dbReference>
<dbReference type="InterPro" id="IPR006684">
    <property type="entry name" value="YbgC/YbaW"/>
</dbReference>
<dbReference type="Proteomes" id="UP000249579">
    <property type="component" value="Unassembled WGS sequence"/>
</dbReference>
<name>A0A328A8Q0_9STAP</name>
<gene>
    <name evidence="3" type="ORF">BHX94_03725</name>
</gene>